<proteinExistence type="predicted"/>
<sequence length="450" mass="47346">MSMDLSANPHAGTELHRHAEALLADLAADGVLTGTPPDLPDVPDYWLAPAVKALTALIRGEDALEPLGLAAQRDPQKTALFLCLALAVAGQGDRIHASWFGTAFGELSTDRPVTHGQRALWLAAARGAYGPAGKIFILRRLDAVSSEPDDPSPWLRALTPDEPSIVVPPSLADFPELAEFPDLARPVHAAAQLARLRGRCVEITSAGESRARDGDGKLANRSRTPATAWAEEEPLAVLRRLIGSGGPEGPMSSLTGHLLADLRPGSDPRLAAIALHVAAPAVRNAAEGLARATQTTPPDSVTFSLLGHQVVLRPEGPDPASFAAAEERVVAEGVPARGRLWYAYALLAVGAVFVVVAALASAFLASATVPAAVLAAVLAGAGGHLLRKRRRQEQADADYVAAQLMELRELAEGAVWALHEYAREADKRAQAATADLTELTRLLRRGPRAG</sequence>
<keyword evidence="3" id="KW-1185">Reference proteome</keyword>
<keyword evidence="1" id="KW-1133">Transmembrane helix</keyword>
<protein>
    <submittedName>
        <fullName evidence="2">Uncharacterized protein</fullName>
    </submittedName>
</protein>
<accession>A0A841D6X5</accession>
<feature type="transmembrane region" description="Helical" evidence="1">
    <location>
        <begin position="341"/>
        <end position="363"/>
    </location>
</feature>
<feature type="transmembrane region" description="Helical" evidence="1">
    <location>
        <begin position="369"/>
        <end position="386"/>
    </location>
</feature>
<reference evidence="2 3" key="1">
    <citation type="submission" date="2020-08" db="EMBL/GenBank/DDBJ databases">
        <title>Genomic Encyclopedia of Type Strains, Phase III (KMG-III): the genomes of soil and plant-associated and newly described type strains.</title>
        <authorList>
            <person name="Whitman W."/>
        </authorList>
    </citation>
    <scope>NUCLEOTIDE SEQUENCE [LARGE SCALE GENOMIC DNA]</scope>
    <source>
        <strain evidence="2 3">CECT 3303</strain>
    </source>
</reference>
<dbReference type="Proteomes" id="UP000562352">
    <property type="component" value="Unassembled WGS sequence"/>
</dbReference>
<keyword evidence="1" id="KW-0472">Membrane</keyword>
<comment type="caution">
    <text evidence="2">The sequence shown here is derived from an EMBL/GenBank/DDBJ whole genome shotgun (WGS) entry which is preliminary data.</text>
</comment>
<dbReference type="EMBL" id="JACHJJ010000016">
    <property type="protein sequence ID" value="MBB5965229.1"/>
    <property type="molecule type" value="Genomic_DNA"/>
</dbReference>
<evidence type="ECO:0000313" key="3">
    <source>
        <dbReference type="Proteomes" id="UP000562352"/>
    </source>
</evidence>
<evidence type="ECO:0000313" key="2">
    <source>
        <dbReference type="EMBL" id="MBB5965229.1"/>
    </source>
</evidence>
<evidence type="ECO:0000256" key="1">
    <source>
        <dbReference type="SAM" id="Phobius"/>
    </source>
</evidence>
<organism evidence="2 3">
    <name type="scientific">Planomonospora venezuelensis</name>
    <dbReference type="NCBI Taxonomy" id="1999"/>
    <lineage>
        <taxon>Bacteria</taxon>
        <taxon>Bacillati</taxon>
        <taxon>Actinomycetota</taxon>
        <taxon>Actinomycetes</taxon>
        <taxon>Streptosporangiales</taxon>
        <taxon>Streptosporangiaceae</taxon>
        <taxon>Planomonospora</taxon>
    </lineage>
</organism>
<gene>
    <name evidence="2" type="ORF">FHS22_004517</name>
</gene>
<dbReference type="AlphaFoldDB" id="A0A841D6X5"/>
<name>A0A841D6X5_PLAVE</name>
<keyword evidence="1" id="KW-0812">Transmembrane</keyword>